<dbReference type="AlphaFoldDB" id="A0AAU9IW61"/>
<dbReference type="PANTHER" id="PTHR31540:SF1">
    <property type="entry name" value="CENTROSOMAL PROTEIN OF 131 KDA"/>
    <property type="match status" value="1"/>
</dbReference>
<reference evidence="3" key="1">
    <citation type="submission" date="2021-09" db="EMBL/GenBank/DDBJ databases">
        <authorList>
            <consortium name="AG Swart"/>
            <person name="Singh M."/>
            <person name="Singh A."/>
            <person name="Seah K."/>
            <person name="Emmerich C."/>
        </authorList>
    </citation>
    <scope>NUCLEOTIDE SEQUENCE</scope>
    <source>
        <strain evidence="3">ATCC30299</strain>
    </source>
</reference>
<evidence type="ECO:0008006" key="5">
    <source>
        <dbReference type="Google" id="ProtNLM"/>
    </source>
</evidence>
<feature type="coiled-coil region" evidence="1">
    <location>
        <begin position="212"/>
        <end position="275"/>
    </location>
</feature>
<evidence type="ECO:0000313" key="3">
    <source>
        <dbReference type="EMBL" id="CAG9317898.1"/>
    </source>
</evidence>
<feature type="region of interest" description="Disordered" evidence="2">
    <location>
        <begin position="1"/>
        <end position="32"/>
    </location>
</feature>
<evidence type="ECO:0000256" key="1">
    <source>
        <dbReference type="SAM" id="Coils"/>
    </source>
</evidence>
<keyword evidence="1" id="KW-0175">Coiled coil</keyword>
<dbReference type="GO" id="GO:0005929">
    <property type="term" value="C:cilium"/>
    <property type="evidence" value="ECO:0007669"/>
    <property type="project" value="GOC"/>
</dbReference>
<protein>
    <recommendedName>
        <fullName evidence="5">5-azacytidine-induced protein 1</fullName>
    </recommendedName>
</protein>
<name>A0AAU9IW61_9CILI</name>
<accession>A0AAU9IW61</accession>
<dbReference type="Proteomes" id="UP001162131">
    <property type="component" value="Unassembled WGS sequence"/>
</dbReference>
<dbReference type="PANTHER" id="PTHR31540">
    <property type="entry name" value="CENTROSOMAL PROTEIN OF 131 KDA"/>
    <property type="match status" value="1"/>
</dbReference>
<evidence type="ECO:0000256" key="2">
    <source>
        <dbReference type="SAM" id="MobiDB-lite"/>
    </source>
</evidence>
<feature type="coiled-coil region" evidence="1">
    <location>
        <begin position="336"/>
        <end position="367"/>
    </location>
</feature>
<feature type="coiled-coil region" evidence="1">
    <location>
        <begin position="436"/>
        <end position="515"/>
    </location>
</feature>
<dbReference type="InterPro" id="IPR030465">
    <property type="entry name" value="CEP131"/>
</dbReference>
<feature type="coiled-coil region" evidence="1">
    <location>
        <begin position="547"/>
        <end position="720"/>
    </location>
</feature>
<keyword evidence="4" id="KW-1185">Reference proteome</keyword>
<dbReference type="GO" id="GO:0035735">
    <property type="term" value="P:intraciliary transport involved in cilium assembly"/>
    <property type="evidence" value="ECO:0007669"/>
    <property type="project" value="InterPro"/>
</dbReference>
<evidence type="ECO:0000313" key="4">
    <source>
        <dbReference type="Proteomes" id="UP001162131"/>
    </source>
</evidence>
<dbReference type="EMBL" id="CAJZBQ010000019">
    <property type="protein sequence ID" value="CAG9317898.1"/>
    <property type="molecule type" value="Genomic_DNA"/>
</dbReference>
<sequence length="724" mass="87472">MMKRGDTKKNPSQVRTKKQLSHPPKPVPKHPVQVSLSSVICIQRWWRKMSMKLMSQKINRMKNQFKARQESLENDAKEIQGRYHLKSNSCNQSTLNTEDSRSGFIYNDSSMNYYKKNFLPPKTPPAKHEESSILRPNSVFSNSICDSSDRMTPDVRSQTSEKASNLMNFLNESENVFKHQKSETSSNIESITYKLELEDAAKTISSLKEIIFKQKQKIIEKDQEKIEEIERALENQKKEFEEVIEKNVKFIEQLLAEKEIRLKQLNELNVKIKEMEGQNYIAMQEMREKFQKEMKKGKDAVITTEKIKRDSWMKEKAKEIKEQTAKGLEPEISRLINEHKRVIEKLKEEHQLEMRQYKHEIEQNYEKRLLSVREEQKSKLDDVLEREREHYKSRINEMHIKQEEEFQKMRKNWSEDVATEHKRNLELRAHDETIHQEKLKKIEEENQQKLRDQEKKFQEDLEELERKHENKIKKLKFDYEEEKREFMDLHQNRMNKDLDTQKNDLKNELIRQRDRELKEIVEKLGEEQVAYKKRIDKESESKIRTMREKFESEFNQYQELVNNLKSKIDESSQAKRNLDENFDLLNRKIQDQELMILKQKGQKKQLKEHIENLEARIQKFKAGESEYAEEVRIQERRQQKKLQEELEYAKMEINRLKAVHEEKIEEMTQREAEELEEIEQRVKQTISRKDEKIRELQEDLKFMQIKAQKLEELLEKQRRDLSIM</sequence>
<gene>
    <name evidence="3" type="ORF">BSTOLATCC_MIC20203</name>
</gene>
<comment type="caution">
    <text evidence="3">The sequence shown here is derived from an EMBL/GenBank/DDBJ whole genome shotgun (WGS) entry which is preliminary data.</text>
</comment>
<proteinExistence type="predicted"/>
<organism evidence="3 4">
    <name type="scientific">Blepharisma stoltei</name>
    <dbReference type="NCBI Taxonomy" id="1481888"/>
    <lineage>
        <taxon>Eukaryota</taxon>
        <taxon>Sar</taxon>
        <taxon>Alveolata</taxon>
        <taxon>Ciliophora</taxon>
        <taxon>Postciliodesmatophora</taxon>
        <taxon>Heterotrichea</taxon>
        <taxon>Heterotrichida</taxon>
        <taxon>Blepharismidae</taxon>
        <taxon>Blepharisma</taxon>
    </lineage>
</organism>